<name>A0ABR2ZCF3_9AGAR</name>
<evidence type="ECO:0000313" key="1">
    <source>
        <dbReference type="EMBL" id="KAL0059035.1"/>
    </source>
</evidence>
<comment type="caution">
    <text evidence="1">The sequence shown here is derived from an EMBL/GenBank/DDBJ whole genome shotgun (WGS) entry which is preliminary data.</text>
</comment>
<evidence type="ECO:0000313" key="2">
    <source>
        <dbReference type="Proteomes" id="UP001437256"/>
    </source>
</evidence>
<feature type="non-terminal residue" evidence="1">
    <location>
        <position position="209"/>
    </location>
</feature>
<proteinExistence type="predicted"/>
<organism evidence="1 2">
    <name type="scientific">Marasmius tenuissimus</name>
    <dbReference type="NCBI Taxonomy" id="585030"/>
    <lineage>
        <taxon>Eukaryota</taxon>
        <taxon>Fungi</taxon>
        <taxon>Dikarya</taxon>
        <taxon>Basidiomycota</taxon>
        <taxon>Agaricomycotina</taxon>
        <taxon>Agaricomycetes</taxon>
        <taxon>Agaricomycetidae</taxon>
        <taxon>Agaricales</taxon>
        <taxon>Marasmiineae</taxon>
        <taxon>Marasmiaceae</taxon>
        <taxon>Marasmius</taxon>
    </lineage>
</organism>
<protein>
    <submittedName>
        <fullName evidence="1">Uncharacterized protein</fullName>
    </submittedName>
</protein>
<dbReference type="EMBL" id="JBBXMP010000255">
    <property type="protein sequence ID" value="KAL0059035.1"/>
    <property type="molecule type" value="Genomic_DNA"/>
</dbReference>
<reference evidence="1 2" key="1">
    <citation type="submission" date="2024-05" db="EMBL/GenBank/DDBJ databases">
        <title>A draft genome resource for the thread blight pathogen Marasmius tenuissimus strain MS-2.</title>
        <authorList>
            <person name="Yulfo-Soto G.E."/>
            <person name="Baruah I.K."/>
            <person name="Amoako-Attah I."/>
            <person name="Bukari Y."/>
            <person name="Meinhardt L.W."/>
            <person name="Bailey B.A."/>
            <person name="Cohen S.P."/>
        </authorList>
    </citation>
    <scope>NUCLEOTIDE SEQUENCE [LARGE SCALE GENOMIC DNA]</scope>
    <source>
        <strain evidence="1 2">MS-2</strain>
    </source>
</reference>
<keyword evidence="2" id="KW-1185">Reference proteome</keyword>
<sequence>MQLPLNSHLPLHFMIFSRPERTILNFFENTLFHELLDMRKFRAQADHDIRKYLEKQFGDLAESYPEILTAEVWPGKEAVEKLVGKADGHFVYAVTVMKYITGDDASLPTLQERLDIVLQTEETTSYPDLSDLDQLYHVILRRFSYGNFPKQVLHPILQVIMTPHPEMPLTLDTHGGRSPYIIARLLQFDSQQCFATLSQLRSVLYVPKE</sequence>
<dbReference type="Proteomes" id="UP001437256">
    <property type="component" value="Unassembled WGS sequence"/>
</dbReference>
<gene>
    <name evidence="1" type="ORF">AAF712_014273</name>
</gene>
<accession>A0ABR2ZCF3</accession>